<dbReference type="SUPFAM" id="SSF54106">
    <property type="entry name" value="LysM domain"/>
    <property type="match status" value="3"/>
</dbReference>
<dbReference type="Gene3D" id="3.10.350.10">
    <property type="entry name" value="LysM domain"/>
    <property type="match status" value="3"/>
</dbReference>
<accession>A0A369WQ30</accession>
<keyword evidence="4" id="KW-1185">Reference proteome</keyword>
<dbReference type="CDD" id="cd00118">
    <property type="entry name" value="LysM"/>
    <property type="match status" value="3"/>
</dbReference>
<sequence length="557" mass="62531">MISSLLLNGCQTLTQLGSESQPTAEPEAKSIASTSVASTKPTLEQQLAVPVITPAYQQFNDAEPAAQQPTTESVSVETEPVSDDLWQRTREHFALDHNIDQPRIQSQLKWYSRHPKYLDRMADRASRYYYYVLEQVISRGMPAELALLPIVESAYDPFAYSHGRAAGPWQFIPMTAKRFKLKHSWWYDGRRDIQASTKAALDYLELLNKRFDGDWLLALAAYNAGGGNVSKAIRKNRERNKPTDFWSLKLPKETSAYVPKLLALAKLFDNPQAYGLSLKPLPNRPYFAAVDTGSQIDLAKAAELADISIEELYLLNPGFNQWATDPQGPHQLLVPVEKADGFRHALDSYPPEKRVSWARYKVRSGDSLIAIAKRNNTTVETIRTSNKLRGNTIRIGQMLLIPKASAKAGVYAYSQGQRQQQKNQRIALRSGKAKLNYKVRSGDSFWKIARAHGVGVRQLAAWNQMAPGDPLRIGQKLVIWQPAGTVSNRSVASNDSRKVVRKIGYRVRSGDSFARIAGKFNVSLNDIKRWNSKAAKAKYLKPGQMLTLYVDVTQIRN</sequence>
<dbReference type="Pfam" id="PF01464">
    <property type="entry name" value="SLT"/>
    <property type="match status" value="1"/>
</dbReference>
<reference evidence="3 4" key="1">
    <citation type="submission" date="2018-07" db="EMBL/GenBank/DDBJ databases">
        <title>Motiliproteus coralliicola sp. nov., a bacterium isolated from Coral.</title>
        <authorList>
            <person name="Wang G."/>
        </authorList>
    </citation>
    <scope>NUCLEOTIDE SEQUENCE [LARGE SCALE GENOMIC DNA]</scope>
    <source>
        <strain evidence="3 4">C34</strain>
    </source>
</reference>
<feature type="domain" description="LysM" evidence="2">
    <location>
        <begin position="503"/>
        <end position="548"/>
    </location>
</feature>
<dbReference type="InterPro" id="IPR008258">
    <property type="entry name" value="Transglycosylase_SLT_dom_1"/>
</dbReference>
<dbReference type="AlphaFoldDB" id="A0A369WQ30"/>
<dbReference type="CDD" id="cd16894">
    <property type="entry name" value="MltD-like"/>
    <property type="match status" value="1"/>
</dbReference>
<name>A0A369WQ30_9GAMM</name>
<gene>
    <name evidence="3" type="ORF">DV711_00955</name>
</gene>
<dbReference type="InterPro" id="IPR023346">
    <property type="entry name" value="Lysozyme-like_dom_sf"/>
</dbReference>
<dbReference type="GO" id="GO:0008932">
    <property type="term" value="F:lytic endotransglycosylase activity"/>
    <property type="evidence" value="ECO:0007669"/>
    <property type="project" value="TreeGrafter"/>
</dbReference>
<dbReference type="InterPro" id="IPR036779">
    <property type="entry name" value="LysM_dom_sf"/>
</dbReference>
<protein>
    <submittedName>
        <fullName evidence="3">LysM peptidoglycan-binding domain-containing protein</fullName>
    </submittedName>
</protein>
<dbReference type="EMBL" id="QQOH01000001">
    <property type="protein sequence ID" value="RDE24198.1"/>
    <property type="molecule type" value="Genomic_DNA"/>
</dbReference>
<dbReference type="PANTHER" id="PTHR33734:SF22">
    <property type="entry name" value="MEMBRANE-BOUND LYTIC MUREIN TRANSGLYCOSYLASE D"/>
    <property type="match status" value="1"/>
</dbReference>
<organism evidence="3 4">
    <name type="scientific">Motiliproteus coralliicola</name>
    <dbReference type="NCBI Taxonomy" id="2283196"/>
    <lineage>
        <taxon>Bacteria</taxon>
        <taxon>Pseudomonadati</taxon>
        <taxon>Pseudomonadota</taxon>
        <taxon>Gammaproteobacteria</taxon>
        <taxon>Oceanospirillales</taxon>
        <taxon>Oceanospirillaceae</taxon>
        <taxon>Motiliproteus</taxon>
    </lineage>
</organism>
<dbReference type="Pfam" id="PF01476">
    <property type="entry name" value="LysM"/>
    <property type="match status" value="3"/>
</dbReference>
<feature type="domain" description="LysM" evidence="2">
    <location>
        <begin position="435"/>
        <end position="479"/>
    </location>
</feature>
<feature type="region of interest" description="Disordered" evidence="1">
    <location>
        <begin position="17"/>
        <end position="39"/>
    </location>
</feature>
<evidence type="ECO:0000313" key="3">
    <source>
        <dbReference type="EMBL" id="RDE24198.1"/>
    </source>
</evidence>
<dbReference type="SMART" id="SM00257">
    <property type="entry name" value="LysM"/>
    <property type="match status" value="3"/>
</dbReference>
<evidence type="ECO:0000259" key="2">
    <source>
        <dbReference type="PROSITE" id="PS51782"/>
    </source>
</evidence>
<comment type="caution">
    <text evidence="3">The sequence shown here is derived from an EMBL/GenBank/DDBJ whole genome shotgun (WGS) entry which is preliminary data.</text>
</comment>
<dbReference type="Proteomes" id="UP000253769">
    <property type="component" value="Unassembled WGS sequence"/>
</dbReference>
<evidence type="ECO:0000256" key="1">
    <source>
        <dbReference type="SAM" id="MobiDB-lite"/>
    </source>
</evidence>
<dbReference type="Gene3D" id="1.10.530.10">
    <property type="match status" value="1"/>
</dbReference>
<dbReference type="PROSITE" id="PS51782">
    <property type="entry name" value="LYSM"/>
    <property type="match status" value="3"/>
</dbReference>
<dbReference type="OrthoDB" id="9815002at2"/>
<feature type="domain" description="LysM" evidence="2">
    <location>
        <begin position="358"/>
        <end position="401"/>
    </location>
</feature>
<dbReference type="PANTHER" id="PTHR33734">
    <property type="entry name" value="LYSM DOMAIN-CONTAINING GPI-ANCHORED PROTEIN 2"/>
    <property type="match status" value="1"/>
</dbReference>
<dbReference type="InterPro" id="IPR018392">
    <property type="entry name" value="LysM"/>
</dbReference>
<proteinExistence type="predicted"/>
<evidence type="ECO:0000313" key="4">
    <source>
        <dbReference type="Proteomes" id="UP000253769"/>
    </source>
</evidence>
<dbReference type="SUPFAM" id="SSF53955">
    <property type="entry name" value="Lysozyme-like"/>
    <property type="match status" value="1"/>
</dbReference>